<feature type="region of interest" description="Disordered" evidence="2">
    <location>
        <begin position="1658"/>
        <end position="1688"/>
    </location>
</feature>
<feature type="domain" description="G5" evidence="3">
    <location>
        <begin position="1382"/>
        <end position="1462"/>
    </location>
</feature>
<feature type="domain" description="G5" evidence="3">
    <location>
        <begin position="1872"/>
        <end position="1952"/>
    </location>
</feature>
<dbReference type="EMBL" id="NSGP01000012">
    <property type="protein sequence ID" value="PAT09931.1"/>
    <property type="molecule type" value="Genomic_DNA"/>
</dbReference>
<evidence type="ECO:0000313" key="5">
    <source>
        <dbReference type="Proteomes" id="UP000218041"/>
    </source>
</evidence>
<proteinExistence type="predicted"/>
<dbReference type="InterPro" id="IPR011098">
    <property type="entry name" value="G5_dom"/>
</dbReference>
<sequence>MASKWFLRRIHVAKNVFQIRKPGKRGARTGVAMLSVISLALGSAAHLPGPARAAEAAAAEGSGSSAKYTGGVFGADGKGVMQGSDLIASDLSAGNCTVSTNEQRLEKAGFKAEVVEPRNSSPDKRAFGVSVEFTGDKQRTFNDWLILGSNNNALVNKHTVEAAAPSDPFSFDGFAPTAKADEKMSIGRPGPRGPLTATIAADLDGKKIAEYAKATAENPVRYAWTDRYTEVNTEPGTQMFNQPDITATVNPWPSENDDCSPITVDWKSIKQMVIEPGEWVTVGKINAGTNTLERIVVEAHDQQGNLLGSTDGDEPKLVVEDDGTVKYTSPKYVGNKAISGDQNVTFTVVAKPREVEELGAAAGEFGVVAEESNSLPRYSTPNLVDTSTITLDDTKFHDPQYDAADKAIISGTESENGPVTNEQQQVTFEQTGARISELVKEKADGGNNATVKLDTRYVYEGWKATLDPDTNNVTVIAPANPKPGTFAQPRVVVTYSNGSQDMIPLLVLVDPNNTQVTELAPDPETASGVQGKPLTSKVGYKPMMSGYDAVKPTKFEIDPASVPEGWDVKVDEDGTVTATSPSDAPNNSHANVKVLATYPDGTTDETNVDFKVAASVKIPDYQAVTGKAQDKVALTPTIPNIGIGGEESDEAPSSYSFPDGGTTLQQGEWFLTIDPDTGEVTSEIPADALPGASLTFPVQAHYTSGATPQVTTGTINVVGDKQGADAASYPPRQTKPGVAVTSNISTQLQDPKSATYKLPDPKYRPKGWTFDIDDNGTVTATPDESLPDGATADLPVTVTYPDGSSATVPAEFSVVSTASGANNPNYKTVHGQPGDEVKSPVDTTYVNPAYEPKYEFITDPNDPSYIPLPRNLSWDDLKIDPDTGEITVKISPNAKPGTSAQVPVRVNYNDGSSDVTSGTFIVDAEARQIYNPDYLQAWTSPGGTQTSKPTEASDVPWRDLADNVDDRYSVPAEIDGWTFTVDYDGTVHATAPEGARAGDHVDVPVTVTYYDGSKDVVYAPFVVRDKQAELYDPGYPAESTTPGKDVTRSITPKNLPEGSTFSFGMDGDTPITQTEENGWKYSVDPKTGDITVTPPADAKPGDKQTKNATVTYPDGSTDEAPVTTIVSLTQNFEVEPTYPAESVYPGSKTSLLLTLDNPNGVEVAAQDPYKIRPAKNYTDTGNVNEFGNPVYKVKTANGDWLVSLDKDGTVLAESPATAKPGDAINVPVSVKYADGSVDRVSAPVTVVDQPTREVPFKVEYKYDNTLPAGQYKVEKEGTAGAEKQNEDGTWTRTQEPTNEVVLVGTQQAKATDEVTWTVPLPFPTTMRPNPDLQPGETKVVQEGANGEETYTATFDAEGDHASHVESTKRTDPVERIVEYGPQLGETELVTKTTKQLPFDTEVKADPNLDAGKTEVEKAGVLGEETETSTQKLVDGKPSGDPVVSTERTKEPETQIIRVGTKQSAPLASVSVPFTTQVEFDDTLPAGEQKEKQAGKDGKGVVENGELKITEEPTPRVIVVGTKQATDPSTDPGTDPENQAPKGYSWTESTAFDVEIRENPDLPKGEKRVVRDGERGEETHTVHFELKDGVYAPQETTEVTKEPVNKIVEIGTKGDTSTEPTQPGEPQETEQSVVTVERLPFDTEVIEDPALEAGQVVVDKPGAPGKQQTVTTQKYKDGKPTGEPTTTSTVLVEPENRVMRVGTKQPEQPTPSVPSASVSVPFTTIVEFDDTLPAGEQKEKQAGKDGKGVVENGELKITEEPTPRVIVVGTKQATDPSTDPGTDPENQAPKGYSWTESTAFDVEIRENPDLPKGEKRVVRDGERGEETHTVHFELKDGVYAPQETTEVTKEPVNKIVEIGTKGDTSTEPTQPGEPQETEQSVVTVERLPFDTEVIEDPALEAGQVVVDKPGAPGKQQTVTTQKYKDGKPTGEPTTTSTVLVEPENRVMRVGTKPAETPEVKPVTTDLPFGTKVIFDPTLEAGEKATVTEGVPGRVTVTGTDVERVEPKDEVVRIGTKPSEGTPEIPEEVSWEEPLPFKVIVKQNPDKPRGSVEEITQGENGTQKRGVRYEIVDGKLVPKEFTEVITQATDHVIEVGTGGEASEITEVNESALPFETEIIEDPTLPAGAVFTEQNGQQGSQRTTRTWKLVDGHVTGDPTVSTETITEPINRILRVGTGTPHTGEQAKPEERPYFPPVVLGKGATERVELEHGNVDGDSYEIGDVPEGWDVTIDEATGEVSVTTPDDVEPGTIATIPVKVTRADGSVLETFVKVGVSGKQAEPTEPTTKPSEPTTEPTPVPGTTGSSEDFQRCVANAFAANSPLLWLVPIGLLAAVGGPLSQQFGPQINQAFGQINQKIRENTPDLPDVGMGGNNKPEWYRQLEAQADAVNQQFAGLQQQYAGVGEQLRPLGIGLAVIGAAAVGIALINQACKPEGFDGWTSSSKGDNGMTTVRPEGADEASSLGGSSSKDGKTEK</sequence>
<feature type="compositionally biased region" description="Low complexity" evidence="2">
    <location>
        <begin position="2456"/>
        <end position="2465"/>
    </location>
</feature>
<feature type="compositionally biased region" description="Polar residues" evidence="2">
    <location>
        <begin position="2436"/>
        <end position="2447"/>
    </location>
</feature>
<accession>A0AB36RIG6</accession>
<feature type="region of interest" description="Disordered" evidence="2">
    <location>
        <begin position="2272"/>
        <end position="2304"/>
    </location>
</feature>
<feature type="domain" description="G5" evidence="3">
    <location>
        <begin position="1624"/>
        <end position="1704"/>
    </location>
</feature>
<dbReference type="NCBIfam" id="NF038186">
    <property type="entry name" value="YPDG_rpt"/>
    <property type="match status" value="6"/>
</dbReference>
<dbReference type="InterPro" id="IPR046774">
    <property type="entry name" value="pAdhesive_10"/>
</dbReference>
<dbReference type="Gene3D" id="2.20.230.30">
    <property type="match status" value="1"/>
</dbReference>
<dbReference type="Pfam" id="PF18957">
    <property type="entry name" value="RibLong"/>
    <property type="match status" value="8"/>
</dbReference>
<dbReference type="SMART" id="SM01208">
    <property type="entry name" value="G5"/>
    <property type="match status" value="12"/>
</dbReference>
<evidence type="ECO:0000259" key="3">
    <source>
        <dbReference type="PROSITE" id="PS51109"/>
    </source>
</evidence>
<feature type="region of interest" description="Disordered" evidence="2">
    <location>
        <begin position="1420"/>
        <end position="1452"/>
    </location>
</feature>
<feature type="compositionally biased region" description="Basic and acidic residues" evidence="2">
    <location>
        <begin position="1553"/>
        <end position="1577"/>
    </location>
</feature>
<evidence type="ECO:0000256" key="2">
    <source>
        <dbReference type="SAM" id="MobiDB-lite"/>
    </source>
</evidence>
<evidence type="ECO:0000256" key="1">
    <source>
        <dbReference type="ARBA" id="ARBA00022729"/>
    </source>
</evidence>
<feature type="region of interest" description="Disordered" evidence="2">
    <location>
        <begin position="1733"/>
        <end position="1880"/>
    </location>
</feature>
<feature type="region of interest" description="Disordered" evidence="2">
    <location>
        <begin position="1905"/>
        <end position="1934"/>
    </location>
</feature>
<feature type="compositionally biased region" description="Polar residues" evidence="2">
    <location>
        <begin position="1522"/>
        <end position="1531"/>
    </location>
</feature>
<feature type="compositionally biased region" description="Low complexity" evidence="2">
    <location>
        <begin position="1865"/>
        <end position="1878"/>
    </location>
</feature>
<evidence type="ECO:0000313" key="4">
    <source>
        <dbReference type="EMBL" id="PAT09931.1"/>
    </source>
</evidence>
<feature type="compositionally biased region" description="Basic and acidic residues" evidence="2">
    <location>
        <begin position="1801"/>
        <end position="1835"/>
    </location>
</feature>
<gene>
    <name evidence="4" type="ORF">CKJ80_08970</name>
</gene>
<feature type="compositionally biased region" description="Polar residues" evidence="2">
    <location>
        <begin position="1770"/>
        <end position="1779"/>
    </location>
</feature>
<name>A0AB36RIG6_9CORY</name>
<feature type="compositionally biased region" description="Low complexity" evidence="2">
    <location>
        <begin position="1617"/>
        <end position="1630"/>
    </location>
</feature>
<dbReference type="Gene3D" id="2.20.230.10">
    <property type="entry name" value="Resuscitation-promoting factor rpfb"/>
    <property type="match status" value="10"/>
</dbReference>
<dbReference type="Pfam" id="PF20592">
    <property type="entry name" value="pAdhesive_10"/>
    <property type="match status" value="1"/>
</dbReference>
<feature type="domain" description="G5" evidence="3">
    <location>
        <begin position="1535"/>
        <end position="1613"/>
    </location>
</feature>
<dbReference type="Pfam" id="PF07501">
    <property type="entry name" value="G5"/>
    <property type="match status" value="10"/>
</dbReference>
<feature type="compositionally biased region" description="Polar residues" evidence="2">
    <location>
        <begin position="1038"/>
        <end position="1062"/>
    </location>
</feature>
<feature type="domain" description="G5" evidence="3">
    <location>
        <begin position="2096"/>
        <end position="2176"/>
    </location>
</feature>
<comment type="caution">
    <text evidence="4">The sequence shown here is derived from an EMBL/GenBank/DDBJ whole genome shotgun (WGS) entry which is preliminary data.</text>
</comment>
<feature type="compositionally biased region" description="Basic and acidic residues" evidence="2">
    <location>
        <begin position="1735"/>
        <end position="1761"/>
    </location>
</feature>
<feature type="region of interest" description="Disordered" evidence="2">
    <location>
        <begin position="2040"/>
        <end position="2059"/>
    </location>
</feature>
<feature type="region of interest" description="Disordered" evidence="2">
    <location>
        <begin position="1522"/>
        <end position="1577"/>
    </location>
</feature>
<feature type="region of interest" description="Disordered" evidence="2">
    <location>
        <begin position="1093"/>
        <end position="1118"/>
    </location>
</feature>
<feature type="compositionally biased region" description="Low complexity" evidence="2">
    <location>
        <begin position="2279"/>
        <end position="2304"/>
    </location>
</feature>
<dbReference type="InterPro" id="IPR044055">
    <property type="entry name" value="RibLong"/>
</dbReference>
<feature type="region of interest" description="Disordered" evidence="2">
    <location>
        <begin position="1033"/>
        <end position="1066"/>
    </location>
</feature>
<feature type="domain" description="G5" evidence="3">
    <location>
        <begin position="2019"/>
        <end position="2097"/>
    </location>
</feature>
<reference evidence="4 5" key="1">
    <citation type="submission" date="2017-08" db="EMBL/GenBank/DDBJ databases">
        <title>Whole genome sequences of 6 clinical strains closest to Corynebacterium imitans.</title>
        <authorList>
            <person name="Bernier A.-M."/>
            <person name="Burdz T."/>
            <person name="Bernard K."/>
        </authorList>
    </citation>
    <scope>NUCLEOTIDE SEQUENCE [LARGE SCALE GENOMIC DNA]</scope>
    <source>
        <strain evidence="4 5">NML92-0415</strain>
    </source>
</reference>
<dbReference type="PROSITE" id="PS51109">
    <property type="entry name" value="G5"/>
    <property type="match status" value="8"/>
</dbReference>
<dbReference type="Proteomes" id="UP000218041">
    <property type="component" value="Unassembled WGS sequence"/>
</dbReference>
<feature type="region of interest" description="Disordered" evidence="2">
    <location>
        <begin position="1593"/>
        <end position="1632"/>
    </location>
</feature>
<feature type="domain" description="G5" evidence="3">
    <location>
        <begin position="1306"/>
        <end position="1383"/>
    </location>
</feature>
<keyword evidence="1" id="KW-0732">Signal</keyword>
<protein>
    <recommendedName>
        <fullName evidence="3">G5 domain-containing protein</fullName>
    </recommendedName>
</protein>
<feature type="region of interest" description="Disordered" evidence="2">
    <location>
        <begin position="2435"/>
        <end position="2472"/>
    </location>
</feature>
<organism evidence="4 5">
    <name type="scientific">Corynebacterium hadale</name>
    <dbReference type="NCBI Taxonomy" id="2026255"/>
    <lineage>
        <taxon>Bacteria</taxon>
        <taxon>Bacillati</taxon>
        <taxon>Actinomycetota</taxon>
        <taxon>Actinomycetes</taxon>
        <taxon>Mycobacteriales</taxon>
        <taxon>Corynebacteriaceae</taxon>
        <taxon>Corynebacterium</taxon>
    </lineage>
</organism>
<feature type="domain" description="G5" evidence="3">
    <location>
        <begin position="1783"/>
        <end position="1861"/>
    </location>
</feature>